<evidence type="ECO:0000313" key="3">
    <source>
        <dbReference type="Proteomes" id="UP000076503"/>
    </source>
</evidence>
<dbReference type="EMBL" id="AUXZ01000130">
    <property type="protein sequence ID" value="KZN45218.1"/>
    <property type="molecule type" value="Genomic_DNA"/>
</dbReference>
<keyword evidence="1" id="KW-0732">Signal</keyword>
<reference evidence="2 3" key="1">
    <citation type="submission" date="2013-07" db="EMBL/GenBank/DDBJ databases">
        <title>Comparative Genomic and Metabolomic Analysis of Twelve Strains of Pseudoalteromonas luteoviolacea.</title>
        <authorList>
            <person name="Vynne N.G."/>
            <person name="Mansson M."/>
            <person name="Gram L."/>
        </authorList>
    </citation>
    <scope>NUCLEOTIDE SEQUENCE [LARGE SCALE GENOMIC DNA]</scope>
    <source>
        <strain evidence="2 3">H33</strain>
    </source>
</reference>
<comment type="caution">
    <text evidence="2">The sequence shown here is derived from an EMBL/GenBank/DDBJ whole genome shotgun (WGS) entry which is preliminary data.</text>
</comment>
<feature type="signal peptide" evidence="1">
    <location>
        <begin position="1"/>
        <end position="19"/>
    </location>
</feature>
<sequence length="96" mass="10695">MNHKVLILSAALTSTLSFASYSSAASEAKTEQVSASHSVRVCHYKLTLRGPGSDRFPSWETKEVLANKSCPSGWTVGFYWSRVPAGYYAYQYSTYR</sequence>
<evidence type="ECO:0000256" key="1">
    <source>
        <dbReference type="SAM" id="SignalP"/>
    </source>
</evidence>
<gene>
    <name evidence="2" type="ORF">N476_04205</name>
</gene>
<dbReference type="Proteomes" id="UP000076503">
    <property type="component" value="Unassembled WGS sequence"/>
</dbReference>
<accession>A0A161ZIW6</accession>
<evidence type="ECO:0000313" key="2">
    <source>
        <dbReference type="EMBL" id="KZN45218.1"/>
    </source>
</evidence>
<protein>
    <submittedName>
        <fullName evidence="2">Uncharacterized protein</fullName>
    </submittedName>
</protein>
<organism evidence="2 3">
    <name type="scientific">Pseudoalteromonas luteoviolacea H33</name>
    <dbReference type="NCBI Taxonomy" id="1365251"/>
    <lineage>
        <taxon>Bacteria</taxon>
        <taxon>Pseudomonadati</taxon>
        <taxon>Pseudomonadota</taxon>
        <taxon>Gammaproteobacteria</taxon>
        <taxon>Alteromonadales</taxon>
        <taxon>Pseudoalteromonadaceae</taxon>
        <taxon>Pseudoalteromonas</taxon>
    </lineage>
</organism>
<proteinExistence type="predicted"/>
<feature type="chain" id="PRO_5007830480" evidence="1">
    <location>
        <begin position="20"/>
        <end position="96"/>
    </location>
</feature>
<name>A0A161ZIW6_9GAMM</name>
<dbReference type="PATRIC" id="fig|1365251.3.peg.4805"/>
<dbReference type="AlphaFoldDB" id="A0A161ZIW6"/>